<dbReference type="AlphaFoldDB" id="A0AAW9CYB0"/>
<proteinExistence type="predicted"/>
<dbReference type="Proteomes" id="UP001272137">
    <property type="component" value="Unassembled WGS sequence"/>
</dbReference>
<sequence length="85" mass="9897">MITATRSPSKQWTEFFRKPIALDRPQLADMRRNMRAASRTSASGHRIHRSSPRSKFDGTRFYIFFNNVPAHRIENPIFITSACSR</sequence>
<protein>
    <submittedName>
        <fullName evidence="2">Uncharacterized protein</fullName>
    </submittedName>
</protein>
<dbReference type="EMBL" id="QXCT01000001">
    <property type="protein sequence ID" value="MDW9252744.1"/>
    <property type="molecule type" value="Genomic_DNA"/>
</dbReference>
<evidence type="ECO:0000313" key="2">
    <source>
        <dbReference type="EMBL" id="MDW9252744.1"/>
    </source>
</evidence>
<reference evidence="2" key="1">
    <citation type="submission" date="2018-08" db="EMBL/GenBank/DDBJ databases">
        <title>Identification of Burkholderia cepacia strains that express a Burkholderia pseudomallei-like capsular polysaccharide.</title>
        <authorList>
            <person name="Burtnick M.N."/>
            <person name="Vongsouvath M."/>
            <person name="Newton P."/>
            <person name="Wuthiekanun V."/>
            <person name="Limmathurotsakul D."/>
            <person name="Brett P.J."/>
            <person name="Chantratita N."/>
            <person name="Dance D.A."/>
        </authorList>
    </citation>
    <scope>NUCLEOTIDE SEQUENCE</scope>
    <source>
        <strain evidence="2">SBXCC001</strain>
    </source>
</reference>
<name>A0AAW9CYB0_BURTH</name>
<accession>A0AAW9CYB0</accession>
<comment type="caution">
    <text evidence="2">The sequence shown here is derived from an EMBL/GenBank/DDBJ whole genome shotgun (WGS) entry which is preliminary data.</text>
</comment>
<evidence type="ECO:0000256" key="1">
    <source>
        <dbReference type="SAM" id="MobiDB-lite"/>
    </source>
</evidence>
<evidence type="ECO:0000313" key="3">
    <source>
        <dbReference type="Proteomes" id="UP001272137"/>
    </source>
</evidence>
<feature type="region of interest" description="Disordered" evidence="1">
    <location>
        <begin position="32"/>
        <end position="52"/>
    </location>
</feature>
<gene>
    <name evidence="2" type="ORF">C7S16_5080</name>
</gene>
<organism evidence="2 3">
    <name type="scientific">Burkholderia thailandensis</name>
    <dbReference type="NCBI Taxonomy" id="57975"/>
    <lineage>
        <taxon>Bacteria</taxon>
        <taxon>Pseudomonadati</taxon>
        <taxon>Pseudomonadota</taxon>
        <taxon>Betaproteobacteria</taxon>
        <taxon>Burkholderiales</taxon>
        <taxon>Burkholderiaceae</taxon>
        <taxon>Burkholderia</taxon>
        <taxon>pseudomallei group</taxon>
    </lineage>
</organism>